<dbReference type="Proteomes" id="UP000216913">
    <property type="component" value="Unassembled WGS sequence"/>
</dbReference>
<dbReference type="PANTHER" id="PTHR43557">
    <property type="entry name" value="APOPTOSIS-INDUCING FACTOR 1"/>
    <property type="match status" value="1"/>
</dbReference>
<dbReference type="Gene3D" id="3.50.50.60">
    <property type="entry name" value="FAD/NAD(P)-binding domain"/>
    <property type="match status" value="2"/>
</dbReference>
<evidence type="ECO:0000256" key="3">
    <source>
        <dbReference type="ARBA" id="ARBA00022827"/>
    </source>
</evidence>
<evidence type="ECO:0000313" key="8">
    <source>
        <dbReference type="Proteomes" id="UP000216913"/>
    </source>
</evidence>
<dbReference type="GO" id="GO:0016651">
    <property type="term" value="F:oxidoreductase activity, acting on NAD(P)H"/>
    <property type="evidence" value="ECO:0007669"/>
    <property type="project" value="TreeGrafter"/>
</dbReference>
<sequence length="416" mass="42890">MNAAGTFVIVGAGQAGAWAARTLRDGGHAGRIVLCGAEAHAPYERPPLSKGLITGATEAAETTLLSMADMQALDVEFLAGRAAVALDAAARELRFADGAAIGYDKLLLATGGSPCRPPLPGFDSARVRTLRTLDDALALRAALAGQPRLVIIGGGWIGLELAATARTLGCTVTVIEAAPRFCARSVMAPVSAFLLDRHEAAGVTVRIGQGVTALEEDAQGGRVRLADGTQVPADLVLLGVGMQPNDDLAREAGLACARGVLVDATCRSSDPHIYAAGDVAVQAHPRVPEGLRLESWQNAQDQGAAAARAMLGEPVSYAPVPLVWSEQYEHMIQIAGFPALARRTVMRPAGATGRLYLGLDAAGAVVAAVGIDAGRDFRVARKLVEQGAAAPADYEDCIDAPDAVAPLAPRNPELAA</sequence>
<feature type="domain" description="Reductase C-terminal" evidence="6">
    <location>
        <begin position="323"/>
        <end position="392"/>
    </location>
</feature>
<dbReference type="InterPro" id="IPR050446">
    <property type="entry name" value="FAD-oxidoreductase/Apoptosis"/>
</dbReference>
<evidence type="ECO:0000256" key="2">
    <source>
        <dbReference type="ARBA" id="ARBA00022630"/>
    </source>
</evidence>
<dbReference type="Gene3D" id="3.30.390.30">
    <property type="match status" value="1"/>
</dbReference>
<evidence type="ECO:0000256" key="1">
    <source>
        <dbReference type="ARBA" id="ARBA00001974"/>
    </source>
</evidence>
<dbReference type="PRINTS" id="PR00411">
    <property type="entry name" value="PNDRDTASEI"/>
</dbReference>
<accession>A0A261T2H6</accession>
<dbReference type="SUPFAM" id="SSF51905">
    <property type="entry name" value="FAD/NAD(P)-binding domain"/>
    <property type="match status" value="1"/>
</dbReference>
<comment type="cofactor">
    <cofactor evidence="1">
        <name>FAD</name>
        <dbReference type="ChEBI" id="CHEBI:57692"/>
    </cofactor>
</comment>
<proteinExistence type="predicted"/>
<evidence type="ECO:0000259" key="6">
    <source>
        <dbReference type="Pfam" id="PF14759"/>
    </source>
</evidence>
<dbReference type="InterPro" id="IPR028202">
    <property type="entry name" value="Reductase_C"/>
</dbReference>
<evidence type="ECO:0000259" key="5">
    <source>
        <dbReference type="Pfam" id="PF07992"/>
    </source>
</evidence>
<dbReference type="InterPro" id="IPR036188">
    <property type="entry name" value="FAD/NAD-bd_sf"/>
</dbReference>
<gene>
    <name evidence="7" type="ORF">CAL25_23130</name>
</gene>
<evidence type="ECO:0000256" key="4">
    <source>
        <dbReference type="ARBA" id="ARBA00023002"/>
    </source>
</evidence>
<keyword evidence="2" id="KW-0285">Flavoprotein</keyword>
<feature type="domain" description="FAD/NAD(P)-binding" evidence="5">
    <location>
        <begin position="7"/>
        <end position="303"/>
    </location>
</feature>
<organism evidence="7 8">
    <name type="scientific">Bordetella genomosp. 5</name>
    <dbReference type="NCBI Taxonomy" id="1395608"/>
    <lineage>
        <taxon>Bacteria</taxon>
        <taxon>Pseudomonadati</taxon>
        <taxon>Pseudomonadota</taxon>
        <taxon>Betaproteobacteria</taxon>
        <taxon>Burkholderiales</taxon>
        <taxon>Alcaligenaceae</taxon>
        <taxon>Bordetella</taxon>
    </lineage>
</organism>
<protein>
    <submittedName>
        <fullName evidence="7">Ferredoxin reductase</fullName>
    </submittedName>
</protein>
<dbReference type="RefSeq" id="WP_094804324.1">
    <property type="nucleotide sequence ID" value="NZ_NEVP01000016.1"/>
</dbReference>
<dbReference type="OrthoDB" id="9769238at2"/>
<dbReference type="GO" id="GO:0005737">
    <property type="term" value="C:cytoplasm"/>
    <property type="evidence" value="ECO:0007669"/>
    <property type="project" value="TreeGrafter"/>
</dbReference>
<dbReference type="Pfam" id="PF14759">
    <property type="entry name" value="Reductase_C"/>
    <property type="match status" value="1"/>
</dbReference>
<keyword evidence="4" id="KW-0560">Oxidoreductase</keyword>
<dbReference type="AlphaFoldDB" id="A0A261T2H6"/>
<keyword evidence="8" id="KW-1185">Reference proteome</keyword>
<dbReference type="SUPFAM" id="SSF55424">
    <property type="entry name" value="FAD/NAD-linked reductases, dimerisation (C-terminal) domain"/>
    <property type="match status" value="1"/>
</dbReference>
<dbReference type="InterPro" id="IPR023753">
    <property type="entry name" value="FAD/NAD-binding_dom"/>
</dbReference>
<comment type="caution">
    <text evidence="7">The sequence shown here is derived from an EMBL/GenBank/DDBJ whole genome shotgun (WGS) entry which is preliminary data.</text>
</comment>
<reference evidence="7 8" key="1">
    <citation type="submission" date="2017-05" db="EMBL/GenBank/DDBJ databases">
        <title>Complete and WGS of Bordetella genogroups.</title>
        <authorList>
            <person name="Spilker T."/>
            <person name="LiPuma J."/>
        </authorList>
    </citation>
    <scope>NUCLEOTIDE SEQUENCE [LARGE SCALE GENOMIC DNA]</scope>
    <source>
        <strain evidence="7 8">AU10456</strain>
    </source>
</reference>
<dbReference type="PRINTS" id="PR00368">
    <property type="entry name" value="FADPNR"/>
</dbReference>
<dbReference type="PANTHER" id="PTHR43557:SF2">
    <property type="entry name" value="RIESKE DOMAIN-CONTAINING PROTEIN-RELATED"/>
    <property type="match status" value="1"/>
</dbReference>
<dbReference type="Pfam" id="PF07992">
    <property type="entry name" value="Pyr_redox_2"/>
    <property type="match status" value="1"/>
</dbReference>
<name>A0A261T2H6_9BORD</name>
<dbReference type="InterPro" id="IPR016156">
    <property type="entry name" value="FAD/NAD-linked_Rdtase_dimer_sf"/>
</dbReference>
<evidence type="ECO:0000313" key="7">
    <source>
        <dbReference type="EMBL" id="OZI43824.1"/>
    </source>
</evidence>
<dbReference type="EMBL" id="NEVP01000016">
    <property type="protein sequence ID" value="OZI43824.1"/>
    <property type="molecule type" value="Genomic_DNA"/>
</dbReference>
<keyword evidence="3" id="KW-0274">FAD</keyword>